<dbReference type="Gene3D" id="2.60.40.10">
    <property type="entry name" value="Immunoglobulins"/>
    <property type="match status" value="1"/>
</dbReference>
<proteinExistence type="inferred from homology"/>
<evidence type="ECO:0000256" key="3">
    <source>
        <dbReference type="SAM" id="MobiDB-lite"/>
    </source>
</evidence>
<feature type="region of interest" description="Disordered" evidence="3">
    <location>
        <begin position="1179"/>
        <end position="1254"/>
    </location>
</feature>
<dbReference type="InterPro" id="IPR050546">
    <property type="entry name" value="Glycosyl_Hydrlase_16"/>
</dbReference>
<feature type="chain" id="PRO_5045926745" evidence="4">
    <location>
        <begin position="24"/>
        <end position="1284"/>
    </location>
</feature>
<dbReference type="InterPro" id="IPR000601">
    <property type="entry name" value="PKD_dom"/>
</dbReference>
<dbReference type="CDD" id="cd00146">
    <property type="entry name" value="PKD"/>
    <property type="match status" value="1"/>
</dbReference>
<dbReference type="SUPFAM" id="SSF49899">
    <property type="entry name" value="Concanavalin A-like lectins/glucanases"/>
    <property type="match status" value="1"/>
</dbReference>
<organism evidence="8 9">
    <name type="scientific">Gilvimarinus japonicus</name>
    <dbReference type="NCBI Taxonomy" id="1796469"/>
    <lineage>
        <taxon>Bacteria</taxon>
        <taxon>Pseudomonadati</taxon>
        <taxon>Pseudomonadota</taxon>
        <taxon>Gammaproteobacteria</taxon>
        <taxon>Cellvibrionales</taxon>
        <taxon>Cellvibrionaceae</taxon>
        <taxon>Gilvimarinus</taxon>
    </lineage>
</organism>
<dbReference type="Pfam" id="PF00722">
    <property type="entry name" value="Glyco_hydro_16"/>
    <property type="match status" value="1"/>
</dbReference>
<gene>
    <name evidence="8" type="ORF">ACFOEB_05855</name>
</gene>
<feature type="compositionally biased region" description="Low complexity" evidence="3">
    <location>
        <begin position="1179"/>
        <end position="1228"/>
    </location>
</feature>
<dbReference type="Pfam" id="PF11790">
    <property type="entry name" value="Glyco_hydro_cc"/>
    <property type="match status" value="1"/>
</dbReference>
<reference evidence="9" key="1">
    <citation type="journal article" date="2019" name="Int. J. Syst. Evol. Microbiol.">
        <title>The Global Catalogue of Microorganisms (GCM) 10K type strain sequencing project: providing services to taxonomists for standard genome sequencing and annotation.</title>
        <authorList>
            <consortium name="The Broad Institute Genomics Platform"/>
            <consortium name="The Broad Institute Genome Sequencing Center for Infectious Disease"/>
            <person name="Wu L."/>
            <person name="Ma J."/>
        </authorList>
    </citation>
    <scope>NUCLEOTIDE SEQUENCE [LARGE SCALE GENOMIC DNA]</scope>
    <source>
        <strain evidence="9">KCTC 52141</strain>
    </source>
</reference>
<dbReference type="Gene3D" id="2.60.120.430">
    <property type="entry name" value="Galactose-binding lectin"/>
    <property type="match status" value="2"/>
</dbReference>
<feature type="compositionally biased region" description="Low complexity" evidence="3">
    <location>
        <begin position="1240"/>
        <end position="1250"/>
    </location>
</feature>
<dbReference type="Pfam" id="PF03422">
    <property type="entry name" value="CBM_6"/>
    <property type="match status" value="1"/>
</dbReference>
<comment type="caution">
    <text evidence="8">The sequence shown here is derived from an EMBL/GenBank/DDBJ whole genome shotgun (WGS) entry which is preliminary data.</text>
</comment>
<dbReference type="InterPro" id="IPR013783">
    <property type="entry name" value="Ig-like_fold"/>
</dbReference>
<dbReference type="InterPro" id="IPR000757">
    <property type="entry name" value="Beta-glucanase-like"/>
</dbReference>
<evidence type="ECO:0000259" key="6">
    <source>
        <dbReference type="PROSITE" id="PS51175"/>
    </source>
</evidence>
<evidence type="ECO:0000256" key="4">
    <source>
        <dbReference type="SAM" id="SignalP"/>
    </source>
</evidence>
<dbReference type="GO" id="GO:0016787">
    <property type="term" value="F:hydrolase activity"/>
    <property type="evidence" value="ECO:0007669"/>
    <property type="project" value="UniProtKB-KW"/>
</dbReference>
<dbReference type="Gene3D" id="2.60.120.260">
    <property type="entry name" value="Galactose-binding domain-like"/>
    <property type="match status" value="1"/>
</dbReference>
<keyword evidence="2 4" id="KW-0732">Signal</keyword>
<dbReference type="SMART" id="SM00606">
    <property type="entry name" value="CBD_IV"/>
    <property type="match status" value="1"/>
</dbReference>
<dbReference type="Pfam" id="PF18911">
    <property type="entry name" value="PKD_4"/>
    <property type="match status" value="1"/>
</dbReference>
<dbReference type="PROSITE" id="PS51175">
    <property type="entry name" value="CBM6"/>
    <property type="match status" value="1"/>
</dbReference>
<dbReference type="InterPro" id="IPR005084">
    <property type="entry name" value="CBM6"/>
</dbReference>
<comment type="similarity">
    <text evidence="1">Belongs to the glycosyl hydrolase 16 family.</text>
</comment>
<feature type="domain" description="CBM6" evidence="6">
    <location>
        <begin position="991"/>
        <end position="1120"/>
    </location>
</feature>
<dbReference type="InterPro" id="IPR006584">
    <property type="entry name" value="Cellulose-bd_IV"/>
</dbReference>
<dbReference type="SUPFAM" id="SSF51445">
    <property type="entry name" value="(Trans)glycosidases"/>
    <property type="match status" value="1"/>
</dbReference>
<dbReference type="InterPro" id="IPR008979">
    <property type="entry name" value="Galactose-bd-like_sf"/>
</dbReference>
<feature type="signal peptide" evidence="4">
    <location>
        <begin position="1"/>
        <end position="23"/>
    </location>
</feature>
<dbReference type="CDD" id="cd04080">
    <property type="entry name" value="CBM6_cellulase-like"/>
    <property type="match status" value="1"/>
</dbReference>
<dbReference type="SUPFAM" id="SSF49299">
    <property type="entry name" value="PKD domain"/>
    <property type="match status" value="1"/>
</dbReference>
<dbReference type="PROSITE" id="PS51762">
    <property type="entry name" value="GH16_2"/>
    <property type="match status" value="1"/>
</dbReference>
<evidence type="ECO:0000313" key="9">
    <source>
        <dbReference type="Proteomes" id="UP001595548"/>
    </source>
</evidence>
<dbReference type="PROSITE" id="PS50093">
    <property type="entry name" value="PKD"/>
    <property type="match status" value="1"/>
</dbReference>
<evidence type="ECO:0000259" key="5">
    <source>
        <dbReference type="PROSITE" id="PS50093"/>
    </source>
</evidence>
<feature type="domain" description="PKD" evidence="5">
    <location>
        <begin position="640"/>
        <end position="707"/>
    </location>
</feature>
<evidence type="ECO:0000259" key="7">
    <source>
        <dbReference type="PROSITE" id="PS51762"/>
    </source>
</evidence>
<dbReference type="SUPFAM" id="SSF49785">
    <property type="entry name" value="Galactose-binding domain-like"/>
    <property type="match status" value="3"/>
</dbReference>
<dbReference type="SMART" id="SM00089">
    <property type="entry name" value="PKD"/>
    <property type="match status" value="1"/>
</dbReference>
<evidence type="ECO:0000256" key="1">
    <source>
        <dbReference type="ARBA" id="ARBA00006865"/>
    </source>
</evidence>
<dbReference type="RefSeq" id="WP_382415137.1">
    <property type="nucleotide sequence ID" value="NZ_AP031500.1"/>
</dbReference>
<dbReference type="Proteomes" id="UP001595548">
    <property type="component" value="Unassembled WGS sequence"/>
</dbReference>
<dbReference type="InterPro" id="IPR022409">
    <property type="entry name" value="PKD/Chitinase_dom"/>
</dbReference>
<keyword evidence="8" id="KW-0378">Hydrolase</keyword>
<feature type="domain" description="GH16" evidence="7">
    <location>
        <begin position="21"/>
        <end position="275"/>
    </location>
</feature>
<feature type="compositionally biased region" description="Acidic residues" evidence="3">
    <location>
        <begin position="1229"/>
        <end position="1239"/>
    </location>
</feature>
<dbReference type="InterPro" id="IPR035986">
    <property type="entry name" value="PKD_dom_sf"/>
</dbReference>
<protein>
    <submittedName>
        <fullName evidence="8">Glycosyl hydrolase</fullName>
    </submittedName>
</protein>
<name>A0ABV7HTQ7_9GAMM</name>
<dbReference type="InterPro" id="IPR013320">
    <property type="entry name" value="ConA-like_dom_sf"/>
</dbReference>
<dbReference type="Gene3D" id="3.20.20.80">
    <property type="entry name" value="Glycosidases"/>
    <property type="match status" value="1"/>
</dbReference>
<dbReference type="CDD" id="cd08023">
    <property type="entry name" value="GH16_laminarinase_like"/>
    <property type="match status" value="1"/>
</dbReference>
<dbReference type="InterPro" id="IPR017853">
    <property type="entry name" value="GH"/>
</dbReference>
<dbReference type="EMBL" id="JBHRTL010000006">
    <property type="protein sequence ID" value="MFC3154722.1"/>
    <property type="molecule type" value="Genomic_DNA"/>
</dbReference>
<dbReference type="Gene3D" id="2.60.120.200">
    <property type="match status" value="1"/>
</dbReference>
<keyword evidence="9" id="KW-1185">Reference proteome</keyword>
<evidence type="ECO:0000313" key="8">
    <source>
        <dbReference type="EMBL" id="MFC3154722.1"/>
    </source>
</evidence>
<dbReference type="PANTHER" id="PTHR10963:SF55">
    <property type="entry name" value="GLYCOSIDE HYDROLASE FAMILY 16 PROTEIN"/>
    <property type="match status" value="1"/>
</dbReference>
<dbReference type="PANTHER" id="PTHR10963">
    <property type="entry name" value="GLYCOSYL HYDROLASE-RELATED"/>
    <property type="match status" value="1"/>
</dbReference>
<sequence length="1284" mass="139505">MRKPLWQALTLVGVCAAAPLASAQTTPIWSDEFDGDRLDRSTWTFTTGGSGNGNGELQYYTASDNNVYLDDGKLVIEAKRETREGKEFTSGRIHTNGRFGFRYGTIEARIKLPDLADGLWPAFWMLGNNFGVDGWPKSGEWDILEAGYKAAIDAGKVNNSVSGAMHWWHDVDGGSQADYAADVELPFNMNDDFHNYKLVWTPEQVVMSVDDIQYFAMDITDPTMSEFRENPAHIILNLAVGGWNFVEITDPAAITAPMPAKMEVDYVRLYENEHTEVHLAEDNEATGNYGISTELTPVMSELNWGDGTHLYIWNNMVGVATEPFEGSSAMAYDIAPDNWWGMGLLHKDQNLRNYKHGYLHFHMKTEAASNIEINMDSTSGGAGKVTLAPGGDEYGLQRDGEWHHVAIPLSQFAGLDFHTVQQTFSMSGPGQSTPMTIAVDNIYLSESVALEVAEYGSFGIFTETAEHRDAGDFAFGVNGDLFIWEDTLAVAAEDVLEGNGSLDLTSTGKGWYGLGLTAREGFNLSAFDNPNGMLHFSMKTESDATFDIGMKSGSDAVIGQLWLNFSPGSDPYGFVRDGAWHEITIPVSELAQDVDFSDVRQVFQVLGVGEIDDLAIDDIYLSGGEQADIAGGGEEVNRAPVASIKTSVRSGTAPLTVEFDAGSSVDVNGDELSYVWDFGDGSLGSGVIATHEYQNEGSFAVTLSVSDGELEDVTTNYVLVNDNHSSDKSAKRGLGFGHHSEADFAAISEGISWWYNWSHKPDVQIAEVYQNYGVEFAPMAWNGGFDDAAMREYIAAHPDVKYILAFNEPNFLEQANMTPSQAAAEWPRLEAIADEFGLKIVSVAMNYCGECNSEGGTTYYDPIDYFDDFFDVCPDCRVDAISIHAYMEDAGGVEWYVNRFKKYNKPIWMTEFSHWKDWTTLEDQKRFLIQVVDSFENDDDLERYAWFTGRRNGHPYNGLFDYRQSGVLTELGSIYVNMPVHNESNVHTLPARIEAEQYKGMSDIVYPTVEDDKIDVRVEQTEDYNGFLNLSNMDPGSSVMYNVVVPDAGAYDFELRVASELGGTLRFYVEDVQAAQVTVPSTGGLQQWDSITDTLTLPQGAFTLRMEFSDVINVNWLDASKAEVVASSSSSSVVSSSSIASSSSSSVVSSSSSSVMSSSSSSIASSSSSVSSASSVSSSSVASESSSSDSSSEQSSESSVSSSSESSSSVSSVSSASSSSVSSSASSEPNDDQNEEPESNSDSSSSVANGSSGGGGSFGLMGLMLLAFAGALGKTPPGCWRKRL</sequence>
<accession>A0ABV7HTQ7</accession>
<dbReference type="InterPro" id="IPR024655">
    <property type="entry name" value="Asl1_glyco_hydro_catalytic"/>
</dbReference>
<evidence type="ECO:0000256" key="2">
    <source>
        <dbReference type="ARBA" id="ARBA00022729"/>
    </source>
</evidence>